<keyword evidence="8" id="KW-1185">Reference proteome</keyword>
<sequence>MQTPPLAASAAARQWRRALLWLLFLGPFFFGAYGFANWYTAQLPQVSSLVYGWERHIPFWPWTIVPYWSIDLLYAASLFLCLDRRELDTHALRLAAATAVSVAGFLLFPLRFSFVRPDTHGVFGALFDSLATFDLPYNQAPSLHISLLWLLWLRYAAHTPARWRPLLHGWFFLIGLSVLTTWQHHFIDVVSGLVVGVIIAYALPMVPHGWPRWQSADVARARLLGACYAGGAAVLCLPALLWGGWNWLLSWPSLALALLAAGYLHAGPAIFQKDANGCQTLAAWLLLTPHRLAAWLSFRLYRPRLTRLARVTDDVWLGCHPDAAALAQAGSVLDVCGELSRSRAVAGRPYAAVPLLDLLPPNPAELAQAVAQLERMRQAQGPVLVHCALGLSRSATVVAAWLVASGRAANITQAVRDLRACHPAVVLHPTHLGVLEQATPAIAARDIA</sequence>
<accession>A0A4U0PZE4</accession>
<dbReference type="AlphaFoldDB" id="A0A4U0PZE4"/>
<feature type="domain" description="Rhodanese" evidence="6">
    <location>
        <begin position="361"/>
        <end position="427"/>
    </location>
</feature>
<dbReference type="RefSeq" id="WP_136772928.1">
    <property type="nucleotide sequence ID" value="NZ_CP156074.1"/>
</dbReference>
<evidence type="ECO:0000259" key="6">
    <source>
        <dbReference type="PROSITE" id="PS50206"/>
    </source>
</evidence>
<evidence type="ECO:0000256" key="3">
    <source>
        <dbReference type="ARBA" id="ARBA00022912"/>
    </source>
</evidence>
<keyword evidence="4" id="KW-0812">Transmembrane</keyword>
<dbReference type="InterPro" id="IPR000340">
    <property type="entry name" value="Dual-sp_phosphatase_cat-dom"/>
</dbReference>
<dbReference type="CDD" id="cd03386">
    <property type="entry name" value="PAP2_Aur1_like"/>
    <property type="match status" value="1"/>
</dbReference>
<proteinExistence type="predicted"/>
<dbReference type="PANTHER" id="PTHR47216:SF4">
    <property type="entry name" value="OS01G0859400 PROTEIN"/>
    <property type="match status" value="1"/>
</dbReference>
<dbReference type="PROSITE" id="PS50056">
    <property type="entry name" value="TYR_PHOSPHATASE_2"/>
    <property type="match status" value="1"/>
</dbReference>
<keyword evidence="4" id="KW-1133">Transmembrane helix</keyword>
<keyword evidence="2" id="KW-0378">Hydrolase</keyword>
<feature type="domain" description="Tyrosine specific protein phosphatases" evidence="5">
    <location>
        <begin position="364"/>
        <end position="433"/>
    </location>
</feature>
<feature type="transmembrane region" description="Helical" evidence="4">
    <location>
        <begin position="59"/>
        <end position="82"/>
    </location>
</feature>
<keyword evidence="4" id="KW-0472">Membrane</keyword>
<dbReference type="InterPro" id="IPR000387">
    <property type="entry name" value="Tyr_Pase_dom"/>
</dbReference>
<dbReference type="PROSITE" id="PS50206">
    <property type="entry name" value="RHODANESE_3"/>
    <property type="match status" value="1"/>
</dbReference>
<dbReference type="GO" id="GO:0004725">
    <property type="term" value="F:protein tyrosine phosphatase activity"/>
    <property type="evidence" value="ECO:0007669"/>
    <property type="project" value="UniProtKB-EC"/>
</dbReference>
<evidence type="ECO:0000259" key="5">
    <source>
        <dbReference type="PROSITE" id="PS50056"/>
    </source>
</evidence>
<feature type="transmembrane region" description="Helical" evidence="4">
    <location>
        <begin position="165"/>
        <end position="183"/>
    </location>
</feature>
<dbReference type="Gene3D" id="3.90.190.10">
    <property type="entry name" value="Protein tyrosine phosphatase superfamily"/>
    <property type="match status" value="1"/>
</dbReference>
<reference evidence="7 8" key="1">
    <citation type="submission" date="2019-04" db="EMBL/GenBank/DDBJ databases">
        <title>Chitiniphilus eburnea sp. nov., a novel chitinolytic bacterium isolated from aquaculture sludge.</title>
        <authorList>
            <person name="Sheng M."/>
        </authorList>
    </citation>
    <scope>NUCLEOTIDE SEQUENCE [LARGE SCALE GENOMIC DNA]</scope>
    <source>
        <strain evidence="7 8">HX-2-15</strain>
    </source>
</reference>
<evidence type="ECO:0000313" key="8">
    <source>
        <dbReference type="Proteomes" id="UP000310016"/>
    </source>
</evidence>
<feature type="transmembrane region" description="Helical" evidence="4">
    <location>
        <begin position="18"/>
        <end position="39"/>
    </location>
</feature>
<protein>
    <recommendedName>
        <fullName evidence="1">protein-tyrosine-phosphatase</fullName>
        <ecNumber evidence="1">3.1.3.48</ecNumber>
    </recommendedName>
</protein>
<comment type="caution">
    <text evidence="7">The sequence shown here is derived from an EMBL/GenBank/DDBJ whole genome shotgun (WGS) entry which is preliminary data.</text>
</comment>
<dbReference type="PROSITE" id="PS00383">
    <property type="entry name" value="TYR_PHOSPHATASE_1"/>
    <property type="match status" value="1"/>
</dbReference>
<evidence type="ECO:0000313" key="7">
    <source>
        <dbReference type="EMBL" id="TJZ73987.1"/>
    </source>
</evidence>
<dbReference type="InterPro" id="IPR020422">
    <property type="entry name" value="TYR_PHOSPHATASE_DUAL_dom"/>
</dbReference>
<feature type="transmembrane region" description="Helical" evidence="4">
    <location>
        <begin position="94"/>
        <end position="115"/>
    </location>
</feature>
<evidence type="ECO:0000256" key="1">
    <source>
        <dbReference type="ARBA" id="ARBA00013064"/>
    </source>
</evidence>
<feature type="transmembrane region" description="Helical" evidence="4">
    <location>
        <begin position="189"/>
        <end position="211"/>
    </location>
</feature>
<keyword evidence="3" id="KW-0904">Protein phosphatase</keyword>
<feature type="transmembrane region" description="Helical" evidence="4">
    <location>
        <begin position="135"/>
        <end position="153"/>
    </location>
</feature>
<dbReference type="InterPro" id="IPR016130">
    <property type="entry name" value="Tyr_Pase_AS"/>
</dbReference>
<dbReference type="Pfam" id="PF00782">
    <property type="entry name" value="DSPc"/>
    <property type="match status" value="1"/>
</dbReference>
<evidence type="ECO:0000256" key="4">
    <source>
        <dbReference type="SAM" id="Phobius"/>
    </source>
</evidence>
<feature type="transmembrane region" description="Helical" evidence="4">
    <location>
        <begin position="223"/>
        <end position="242"/>
    </location>
</feature>
<dbReference type="InterPro" id="IPR029021">
    <property type="entry name" value="Prot-tyrosine_phosphatase-like"/>
</dbReference>
<dbReference type="SMART" id="SM00195">
    <property type="entry name" value="DSPc"/>
    <property type="match status" value="1"/>
</dbReference>
<dbReference type="EC" id="3.1.3.48" evidence="1"/>
<evidence type="ECO:0000256" key="2">
    <source>
        <dbReference type="ARBA" id="ARBA00022801"/>
    </source>
</evidence>
<dbReference type="PANTHER" id="PTHR47216">
    <property type="match status" value="1"/>
</dbReference>
<dbReference type="InterPro" id="IPR001763">
    <property type="entry name" value="Rhodanese-like_dom"/>
</dbReference>
<gene>
    <name evidence="7" type="ORF">FAZ21_08500</name>
</gene>
<name>A0A4U0PZE4_9NEIS</name>
<dbReference type="OrthoDB" id="256494at2"/>
<organism evidence="7 8">
    <name type="scientific">Chitiniphilus eburneus</name>
    <dbReference type="NCBI Taxonomy" id="2571148"/>
    <lineage>
        <taxon>Bacteria</taxon>
        <taxon>Pseudomonadati</taxon>
        <taxon>Pseudomonadota</taxon>
        <taxon>Betaproteobacteria</taxon>
        <taxon>Neisseriales</taxon>
        <taxon>Chitinibacteraceae</taxon>
        <taxon>Chitiniphilus</taxon>
    </lineage>
</organism>
<dbReference type="SUPFAM" id="SSF52799">
    <property type="entry name" value="(Phosphotyrosine protein) phosphatases II"/>
    <property type="match status" value="1"/>
</dbReference>
<dbReference type="Proteomes" id="UP000310016">
    <property type="component" value="Unassembled WGS sequence"/>
</dbReference>
<feature type="transmembrane region" description="Helical" evidence="4">
    <location>
        <begin position="248"/>
        <end position="266"/>
    </location>
</feature>
<dbReference type="EMBL" id="SUMF01000007">
    <property type="protein sequence ID" value="TJZ73987.1"/>
    <property type="molecule type" value="Genomic_DNA"/>
</dbReference>